<organism evidence="1 2">
    <name type="scientific">Zunongwangia profunda (strain DSM 18752 / CCTCC AB 206139 / SM-A87)</name>
    <name type="common">Wangia profunda</name>
    <dbReference type="NCBI Taxonomy" id="655815"/>
    <lineage>
        <taxon>Bacteria</taxon>
        <taxon>Pseudomonadati</taxon>
        <taxon>Bacteroidota</taxon>
        <taxon>Flavobacteriia</taxon>
        <taxon>Flavobacteriales</taxon>
        <taxon>Flavobacteriaceae</taxon>
        <taxon>Zunongwangia</taxon>
    </lineage>
</organism>
<dbReference type="STRING" id="655815.ZPR_1449"/>
<keyword evidence="2" id="KW-1185">Reference proteome</keyword>
<reference evidence="1 2" key="1">
    <citation type="journal article" date="2010" name="BMC Genomics">
        <title>The complete genome of Zunongwangia profunda SM-A87 reveals its adaptation to the deep-sea environment and ecological role in sedimentary organic nitrogen degradation.</title>
        <authorList>
            <person name="Qin Q.L."/>
            <person name="Zhang X.Y."/>
            <person name="Wang X.M."/>
            <person name="Liu G.M."/>
            <person name="Chen X.L."/>
            <person name="Xie B.B."/>
            <person name="Dang H.Y."/>
            <person name="Zhou B.C."/>
            <person name="Yu J."/>
            <person name="Zhang Y.Z."/>
        </authorList>
    </citation>
    <scope>NUCLEOTIDE SEQUENCE [LARGE SCALE GENOMIC DNA]</scope>
    <source>
        <strain evidence="2">DSM 18752 / CCTCC AB 206139 / SM-A87</strain>
    </source>
</reference>
<dbReference type="AlphaFoldDB" id="D5BKA5"/>
<accession>D5BKA5</accession>
<dbReference type="HOGENOM" id="CLU_3319754_0_0_10"/>
<proteinExistence type="predicted"/>
<dbReference type="Proteomes" id="UP000001654">
    <property type="component" value="Chromosome"/>
</dbReference>
<protein>
    <submittedName>
        <fullName evidence="1">Uncharacterized protein</fullName>
    </submittedName>
</protein>
<dbReference type="KEGG" id="zpr:ZPR_1449"/>
<evidence type="ECO:0000313" key="2">
    <source>
        <dbReference type="Proteomes" id="UP000001654"/>
    </source>
</evidence>
<gene>
    <name evidence="1" type="ordered locus">ZPR_1449</name>
</gene>
<dbReference type="EMBL" id="CP001650">
    <property type="protein sequence ID" value="ADF51785.1"/>
    <property type="molecule type" value="Genomic_DNA"/>
</dbReference>
<evidence type="ECO:0000313" key="1">
    <source>
        <dbReference type="EMBL" id="ADF51785.1"/>
    </source>
</evidence>
<sequence length="39" mass="4698">MISVYDNGLEKWKYLEYNGPIISKIYGIETWAELNQYVR</sequence>
<name>D5BKA5_ZUNPS</name>